<dbReference type="PRINTS" id="PR00922">
    <property type="entry name" value="DADACBPTASE3"/>
</dbReference>
<dbReference type="RefSeq" id="WP_036855616.1">
    <property type="nucleotide sequence ID" value="NZ_JRNU01000022.1"/>
</dbReference>
<dbReference type="SUPFAM" id="SSF56601">
    <property type="entry name" value="beta-lactamase/transpeptidase-like"/>
    <property type="match status" value="1"/>
</dbReference>
<dbReference type="Pfam" id="PF02113">
    <property type="entry name" value="Peptidase_S13"/>
    <property type="match status" value="2"/>
</dbReference>
<keyword evidence="3" id="KW-0645">Protease</keyword>
<dbReference type="OrthoDB" id="9802627at2"/>
<comment type="caution">
    <text evidence="3">The sequence shown here is derived from an EMBL/GenBank/DDBJ whole genome shotgun (WGS) entry which is preliminary data.</text>
</comment>
<dbReference type="AlphaFoldDB" id="A0A096AYH5"/>
<accession>A0A096AYH5</accession>
<sequence length="445" mass="49660">MKNKSVVILFIIAIISFPLSAKKHFNSVDSICAYSSKNSLEKISQKQLFKELSSDTTEEDDVDSAIISFEYNNIGSWKENITKRLNNILTSPMLKTVQAGIMIWDLTEDSILFKYNERLLLRPASTMKCITAIASLDKLSSAYNYQTTLYYTGSINDSTQSLEGDVYVLGGMDPMFGKSDMTSFVSAIKNLGIRHITGTLYADLSFKDNNIFGQGWCWDDKNPILTPLLYNKKDDFLYSFYQMLNLNGITIANGYGIRNLPTKGKEIINITHKISDIMDHMMKVSDNLYAESMFYQLASNKGVNKQSSANNARFYIKQLIRKIGLVPSVYKIADGSGLSLYNYVSAELEVKLLRYAYQHSDIYNTLLNTLPLAGVSGTLKKRMQKTPAARNVRAKTGTVIGVSSLAGYLTAANGHIIAFSIINNGGLSNRVMHSFQNKICIALCQ</sequence>
<dbReference type="Gene3D" id="3.40.710.10">
    <property type="entry name" value="DD-peptidase/beta-lactamase superfamily"/>
    <property type="match status" value="1"/>
</dbReference>
<keyword evidence="4" id="KW-1185">Reference proteome</keyword>
<evidence type="ECO:0000256" key="2">
    <source>
        <dbReference type="ARBA" id="ARBA00022801"/>
    </source>
</evidence>
<dbReference type="InterPro" id="IPR012338">
    <property type="entry name" value="Beta-lactam/transpept-like"/>
</dbReference>
<dbReference type="GO" id="GO:0004185">
    <property type="term" value="F:serine-type carboxypeptidase activity"/>
    <property type="evidence" value="ECO:0007669"/>
    <property type="project" value="InterPro"/>
</dbReference>
<evidence type="ECO:0000313" key="3">
    <source>
        <dbReference type="EMBL" id="KGF51835.1"/>
    </source>
</evidence>
<dbReference type="PANTHER" id="PTHR30023">
    <property type="entry name" value="D-ALANYL-D-ALANINE CARBOXYPEPTIDASE"/>
    <property type="match status" value="1"/>
</dbReference>
<name>A0A096AYH5_9BACT</name>
<dbReference type="GO" id="GO:0006508">
    <property type="term" value="P:proteolysis"/>
    <property type="evidence" value="ECO:0007669"/>
    <property type="project" value="InterPro"/>
</dbReference>
<dbReference type="GO" id="GO:0000270">
    <property type="term" value="P:peptidoglycan metabolic process"/>
    <property type="evidence" value="ECO:0007669"/>
    <property type="project" value="TreeGrafter"/>
</dbReference>
<keyword evidence="2" id="KW-0378">Hydrolase</keyword>
<organism evidence="3 4">
    <name type="scientific">Prevotella amnii DNF00058</name>
    <dbReference type="NCBI Taxonomy" id="1401066"/>
    <lineage>
        <taxon>Bacteria</taxon>
        <taxon>Pseudomonadati</taxon>
        <taxon>Bacteroidota</taxon>
        <taxon>Bacteroidia</taxon>
        <taxon>Bacteroidales</taxon>
        <taxon>Prevotellaceae</taxon>
        <taxon>Prevotella</taxon>
    </lineage>
</organism>
<dbReference type="EMBL" id="JRNU01000022">
    <property type="protein sequence ID" value="KGF51835.1"/>
    <property type="molecule type" value="Genomic_DNA"/>
</dbReference>
<protein>
    <submittedName>
        <fullName evidence="3">D-alanyl-D-alanine carboxypeptidase</fullName>
    </submittedName>
</protein>
<comment type="similarity">
    <text evidence="1">Belongs to the peptidase S13 family.</text>
</comment>
<gene>
    <name evidence="3" type="ORF">HMPREF9302_05980</name>
</gene>
<dbReference type="NCBIfam" id="TIGR00666">
    <property type="entry name" value="PBP4"/>
    <property type="match status" value="1"/>
</dbReference>
<reference evidence="3 4" key="1">
    <citation type="submission" date="2014-07" db="EMBL/GenBank/DDBJ databases">
        <authorList>
            <person name="McCorrison J."/>
            <person name="Sanka R."/>
            <person name="Torralba M."/>
            <person name="Gillis M."/>
            <person name="Haft D.H."/>
            <person name="Methe B."/>
            <person name="Sutton G."/>
            <person name="Nelson K.E."/>
        </authorList>
    </citation>
    <scope>NUCLEOTIDE SEQUENCE [LARGE SCALE GENOMIC DNA]</scope>
    <source>
        <strain evidence="3 4">DNF00058</strain>
    </source>
</reference>
<dbReference type="Proteomes" id="UP000029614">
    <property type="component" value="Unassembled WGS sequence"/>
</dbReference>
<evidence type="ECO:0000256" key="1">
    <source>
        <dbReference type="ARBA" id="ARBA00006096"/>
    </source>
</evidence>
<dbReference type="PANTHER" id="PTHR30023:SF0">
    <property type="entry name" value="PENICILLIN-SENSITIVE CARBOXYPEPTIDASE A"/>
    <property type="match status" value="1"/>
</dbReference>
<dbReference type="Gene3D" id="3.50.80.20">
    <property type="entry name" value="D-Ala-D-Ala carboxypeptidase C, peptidase S13"/>
    <property type="match status" value="1"/>
</dbReference>
<proteinExistence type="inferred from homology"/>
<evidence type="ECO:0000313" key="4">
    <source>
        <dbReference type="Proteomes" id="UP000029614"/>
    </source>
</evidence>
<keyword evidence="3" id="KW-0121">Carboxypeptidase</keyword>
<dbReference type="InterPro" id="IPR000667">
    <property type="entry name" value="Peptidase_S13"/>
</dbReference>